<proteinExistence type="predicted"/>
<reference evidence="2 3" key="1">
    <citation type="submission" date="2020-02" db="EMBL/GenBank/DDBJ databases">
        <authorList>
            <person name="Ferguson B K."/>
        </authorList>
    </citation>
    <scope>NUCLEOTIDE SEQUENCE [LARGE SCALE GENOMIC DNA]</scope>
</reference>
<keyword evidence="3" id="KW-1185">Reference proteome</keyword>
<protein>
    <submittedName>
        <fullName evidence="2">Uncharacterized protein</fullName>
    </submittedName>
</protein>
<sequence length="87" mass="9871">MSQLYGPVGHPTAAAEKTAQRQPGRPRRVTEPSWTTERTTWPFSISIHSGFGTYKQSKIEKTKSTSTKLSKLKCWNRPKSRIGTEHQ</sequence>
<feature type="region of interest" description="Disordered" evidence="1">
    <location>
        <begin position="1"/>
        <end position="36"/>
    </location>
</feature>
<evidence type="ECO:0000256" key="1">
    <source>
        <dbReference type="SAM" id="MobiDB-lite"/>
    </source>
</evidence>
<gene>
    <name evidence="2" type="ORF">NTEN_LOCUS2565</name>
</gene>
<accession>A0A6H5G0X2</accession>
<evidence type="ECO:0000313" key="3">
    <source>
        <dbReference type="Proteomes" id="UP000479000"/>
    </source>
</evidence>
<evidence type="ECO:0000313" key="2">
    <source>
        <dbReference type="EMBL" id="CAA9995838.1"/>
    </source>
</evidence>
<name>A0A6H5G0X2_9HEMI</name>
<dbReference type="AlphaFoldDB" id="A0A6H5G0X2"/>
<organism evidence="2 3">
    <name type="scientific">Nesidiocoris tenuis</name>
    <dbReference type="NCBI Taxonomy" id="355587"/>
    <lineage>
        <taxon>Eukaryota</taxon>
        <taxon>Metazoa</taxon>
        <taxon>Ecdysozoa</taxon>
        <taxon>Arthropoda</taxon>
        <taxon>Hexapoda</taxon>
        <taxon>Insecta</taxon>
        <taxon>Pterygota</taxon>
        <taxon>Neoptera</taxon>
        <taxon>Paraneoptera</taxon>
        <taxon>Hemiptera</taxon>
        <taxon>Heteroptera</taxon>
        <taxon>Panheteroptera</taxon>
        <taxon>Cimicomorpha</taxon>
        <taxon>Miridae</taxon>
        <taxon>Dicyphina</taxon>
        <taxon>Nesidiocoris</taxon>
    </lineage>
</organism>
<dbReference type="Proteomes" id="UP000479000">
    <property type="component" value="Unassembled WGS sequence"/>
</dbReference>
<dbReference type="EMBL" id="CADCXU010004096">
    <property type="protein sequence ID" value="CAA9995838.1"/>
    <property type="molecule type" value="Genomic_DNA"/>
</dbReference>